<gene>
    <name evidence="1" type="ORF">VE25_20060</name>
</gene>
<accession>A0A0F5FDM1</accession>
<proteinExistence type="predicted"/>
<organism evidence="1 2">
    <name type="scientific">Devosia geojensis</name>
    <dbReference type="NCBI Taxonomy" id="443610"/>
    <lineage>
        <taxon>Bacteria</taxon>
        <taxon>Pseudomonadati</taxon>
        <taxon>Pseudomonadota</taxon>
        <taxon>Alphaproteobacteria</taxon>
        <taxon>Hyphomicrobiales</taxon>
        <taxon>Devosiaceae</taxon>
        <taxon>Devosia</taxon>
    </lineage>
</organism>
<dbReference type="Proteomes" id="UP000033632">
    <property type="component" value="Unassembled WGS sequence"/>
</dbReference>
<dbReference type="EMBL" id="JZEX01000185">
    <property type="protein sequence ID" value="KKB06951.1"/>
    <property type="molecule type" value="Genomic_DNA"/>
</dbReference>
<protein>
    <submittedName>
        <fullName evidence="1">Uncharacterized protein</fullName>
    </submittedName>
</protein>
<evidence type="ECO:0000313" key="2">
    <source>
        <dbReference type="Proteomes" id="UP000033632"/>
    </source>
</evidence>
<reference evidence="1 2" key="1">
    <citation type="submission" date="2015-03" db="EMBL/GenBank/DDBJ databases">
        <authorList>
            <person name="Hassan Y.I."/>
            <person name="Lepp D."/>
            <person name="Li X.-Z."/>
            <person name="Zhou T."/>
        </authorList>
    </citation>
    <scope>NUCLEOTIDE SEQUENCE [LARGE SCALE GENOMIC DNA]</scope>
    <source>
        <strain evidence="1 2">BD-c194</strain>
    </source>
</reference>
<evidence type="ECO:0000313" key="1">
    <source>
        <dbReference type="EMBL" id="KKB06951.1"/>
    </source>
</evidence>
<name>A0A0F5FDM1_9HYPH</name>
<sequence>MLVLDVRYYENLMLEGERGMKLLRIRPDDRLSIRILAMPCHLLIKEDRVLVKWYICDVVTNDPDRGRAGAMEHDNLVHGIKSNHLAQHAFYPRNNASGNACYKRV</sequence>
<comment type="caution">
    <text evidence="1">The sequence shown here is derived from an EMBL/GenBank/DDBJ whole genome shotgun (WGS) entry which is preliminary data.</text>
</comment>
<dbReference type="AlphaFoldDB" id="A0A0F5FDM1"/>
<keyword evidence="2" id="KW-1185">Reference proteome</keyword>